<evidence type="ECO:0000256" key="6">
    <source>
        <dbReference type="ARBA" id="ARBA00022692"/>
    </source>
</evidence>
<evidence type="ECO:0000256" key="2">
    <source>
        <dbReference type="ARBA" id="ARBA00008684"/>
    </source>
</evidence>
<evidence type="ECO:0000313" key="20">
    <source>
        <dbReference type="Proteomes" id="UP000027120"/>
    </source>
</evidence>
<dbReference type="InterPro" id="IPR000719">
    <property type="entry name" value="Prot_kinase_dom"/>
</dbReference>
<keyword evidence="12 16" id="KW-1133">Transmembrane helix</keyword>
<gene>
    <name evidence="19" type="ORF">CISIN_1g001706mg</name>
</gene>
<keyword evidence="14" id="KW-0325">Glycoprotein</keyword>
<dbReference type="GO" id="GO:0004672">
    <property type="term" value="F:protein kinase activity"/>
    <property type="evidence" value="ECO:0007669"/>
    <property type="project" value="InterPro"/>
</dbReference>
<evidence type="ECO:0000256" key="16">
    <source>
        <dbReference type="SAM" id="Phobius"/>
    </source>
</evidence>
<dbReference type="PROSITE" id="PS50011">
    <property type="entry name" value="PROTEIN_KINASE_DOM"/>
    <property type="match status" value="1"/>
</dbReference>
<evidence type="ECO:0000259" key="18">
    <source>
        <dbReference type="PROSITE" id="PS50011"/>
    </source>
</evidence>
<keyword evidence="10" id="KW-0418">Kinase</keyword>
<keyword evidence="7 17" id="KW-0732">Signal</keyword>
<evidence type="ECO:0000256" key="11">
    <source>
        <dbReference type="ARBA" id="ARBA00022840"/>
    </source>
</evidence>
<reference evidence="19 20" key="1">
    <citation type="submission" date="2014-04" db="EMBL/GenBank/DDBJ databases">
        <authorList>
            <consortium name="International Citrus Genome Consortium"/>
            <person name="Gmitter F."/>
            <person name="Chen C."/>
            <person name="Farmerie W."/>
            <person name="Harkins T."/>
            <person name="Desany B."/>
            <person name="Mohiuddin M."/>
            <person name="Kodira C."/>
            <person name="Borodovsky M."/>
            <person name="Lomsadze A."/>
            <person name="Burns P."/>
            <person name="Jenkins J."/>
            <person name="Prochnik S."/>
            <person name="Shu S."/>
            <person name="Chapman J."/>
            <person name="Pitluck S."/>
            <person name="Schmutz J."/>
            <person name="Rokhsar D."/>
        </authorList>
    </citation>
    <scope>NUCLEOTIDE SEQUENCE</scope>
</reference>
<keyword evidence="11 15" id="KW-0067">ATP-binding</keyword>
<dbReference type="Pfam" id="PF00560">
    <property type="entry name" value="LRR_1"/>
    <property type="match status" value="7"/>
</dbReference>
<dbReference type="GO" id="GO:0005524">
    <property type="term" value="F:ATP binding"/>
    <property type="evidence" value="ECO:0007669"/>
    <property type="project" value="UniProtKB-UniRule"/>
</dbReference>
<keyword evidence="4" id="KW-0433">Leucine-rich repeat</keyword>
<dbReference type="FunFam" id="3.30.200.20:FF:000512">
    <property type="entry name" value="Receptor-like protein kinase HSL1"/>
    <property type="match status" value="1"/>
</dbReference>
<dbReference type="InterPro" id="IPR011009">
    <property type="entry name" value="Kinase-like_dom_sf"/>
</dbReference>
<evidence type="ECO:0000256" key="3">
    <source>
        <dbReference type="ARBA" id="ARBA00009592"/>
    </source>
</evidence>
<dbReference type="FunFam" id="1.10.510.10:FF:000714">
    <property type="entry name" value="Kinase family with leucine-rich repeat domain-containing protein"/>
    <property type="match status" value="1"/>
</dbReference>
<evidence type="ECO:0000256" key="7">
    <source>
        <dbReference type="ARBA" id="ARBA00022729"/>
    </source>
</evidence>
<comment type="subcellular location">
    <subcellularLocation>
        <location evidence="1">Membrane</location>
        <topology evidence="1">Single-pass type I membrane protein</topology>
    </subcellularLocation>
</comment>
<keyword evidence="8" id="KW-0677">Repeat</keyword>
<dbReference type="InterPro" id="IPR032675">
    <property type="entry name" value="LRR_dom_sf"/>
</dbReference>
<organism evidence="19 20">
    <name type="scientific">Citrus sinensis</name>
    <name type="common">Sweet orange</name>
    <name type="synonym">Citrus aurantium var. sinensis</name>
    <dbReference type="NCBI Taxonomy" id="2711"/>
    <lineage>
        <taxon>Eukaryota</taxon>
        <taxon>Viridiplantae</taxon>
        <taxon>Streptophyta</taxon>
        <taxon>Embryophyta</taxon>
        <taxon>Tracheophyta</taxon>
        <taxon>Spermatophyta</taxon>
        <taxon>Magnoliopsida</taxon>
        <taxon>eudicotyledons</taxon>
        <taxon>Gunneridae</taxon>
        <taxon>Pentapetalae</taxon>
        <taxon>rosids</taxon>
        <taxon>malvids</taxon>
        <taxon>Sapindales</taxon>
        <taxon>Rutaceae</taxon>
        <taxon>Aurantioideae</taxon>
        <taxon>Citrus</taxon>
    </lineage>
</organism>
<dbReference type="AlphaFoldDB" id="A0A067GMK7"/>
<dbReference type="PaxDb" id="2711-XP_006475995.1"/>
<dbReference type="InterPro" id="IPR017441">
    <property type="entry name" value="Protein_kinase_ATP_BS"/>
</dbReference>
<dbReference type="InterPro" id="IPR050647">
    <property type="entry name" value="Plant_LRR-RLKs"/>
</dbReference>
<dbReference type="GO" id="GO:0016020">
    <property type="term" value="C:membrane"/>
    <property type="evidence" value="ECO:0007669"/>
    <property type="project" value="UniProtKB-SubCell"/>
</dbReference>
<dbReference type="InterPro" id="IPR008271">
    <property type="entry name" value="Ser/Thr_kinase_AS"/>
</dbReference>
<evidence type="ECO:0000256" key="1">
    <source>
        <dbReference type="ARBA" id="ARBA00004479"/>
    </source>
</evidence>
<evidence type="ECO:0000256" key="13">
    <source>
        <dbReference type="ARBA" id="ARBA00023136"/>
    </source>
</evidence>
<dbReference type="EMBL" id="KK784877">
    <property type="protein sequence ID" value="KDO79910.1"/>
    <property type="molecule type" value="Genomic_DNA"/>
</dbReference>
<evidence type="ECO:0000256" key="10">
    <source>
        <dbReference type="ARBA" id="ARBA00022777"/>
    </source>
</evidence>
<keyword evidence="13 16" id="KW-0472">Membrane</keyword>
<comment type="similarity">
    <text evidence="3">Belongs to the RLP family.</text>
</comment>
<dbReference type="eggNOG" id="ENOG502QQPF">
    <property type="taxonomic scope" value="Eukaryota"/>
</dbReference>
<evidence type="ECO:0000256" key="5">
    <source>
        <dbReference type="ARBA" id="ARBA00022679"/>
    </source>
</evidence>
<dbReference type="SUPFAM" id="SSF52058">
    <property type="entry name" value="L domain-like"/>
    <property type="match status" value="1"/>
</dbReference>
<dbReference type="PANTHER" id="PTHR48056:SF29">
    <property type="entry name" value="RECEPTOR-LIKE PROTEIN KINASE HSL1"/>
    <property type="match status" value="1"/>
</dbReference>
<keyword evidence="5" id="KW-0808">Transferase</keyword>
<evidence type="ECO:0000256" key="14">
    <source>
        <dbReference type="ARBA" id="ARBA00023180"/>
    </source>
</evidence>
<feature type="chain" id="PRO_5001642109" description="Protein kinase domain-containing protein" evidence="17">
    <location>
        <begin position="30"/>
        <end position="1024"/>
    </location>
</feature>
<dbReference type="FunFam" id="3.80.10.10:FF:000233">
    <property type="entry name" value="Leucine-rich repeat receptor-like protein kinase TDR"/>
    <property type="match status" value="1"/>
</dbReference>
<dbReference type="Gene3D" id="3.80.10.10">
    <property type="entry name" value="Ribonuclease Inhibitor"/>
    <property type="match status" value="4"/>
</dbReference>
<dbReference type="SMART" id="SM00365">
    <property type="entry name" value="LRR_SD22"/>
    <property type="match status" value="4"/>
</dbReference>
<evidence type="ECO:0000256" key="9">
    <source>
        <dbReference type="ARBA" id="ARBA00022741"/>
    </source>
</evidence>
<evidence type="ECO:0000256" key="12">
    <source>
        <dbReference type="ARBA" id="ARBA00022989"/>
    </source>
</evidence>
<feature type="domain" description="Protein kinase" evidence="18">
    <location>
        <begin position="693"/>
        <end position="985"/>
    </location>
</feature>
<dbReference type="SUPFAM" id="SSF52047">
    <property type="entry name" value="RNI-like"/>
    <property type="match status" value="1"/>
</dbReference>
<protein>
    <recommendedName>
        <fullName evidence="18">Protein kinase domain-containing protein</fullName>
    </recommendedName>
</protein>
<feature type="transmembrane region" description="Helical" evidence="16">
    <location>
        <begin position="637"/>
        <end position="659"/>
    </location>
</feature>
<proteinExistence type="inferred from homology"/>
<dbReference type="PROSITE" id="PS00108">
    <property type="entry name" value="PROTEIN_KINASE_ST"/>
    <property type="match status" value="1"/>
</dbReference>
<dbReference type="Pfam" id="PF08263">
    <property type="entry name" value="LRRNT_2"/>
    <property type="match status" value="1"/>
</dbReference>
<dbReference type="SUPFAM" id="SSF56112">
    <property type="entry name" value="Protein kinase-like (PK-like)"/>
    <property type="match status" value="1"/>
</dbReference>
<dbReference type="FunFam" id="3.80.10.10:FF:000041">
    <property type="entry name" value="LRR receptor-like serine/threonine-protein kinase ERECTA"/>
    <property type="match status" value="1"/>
</dbReference>
<dbReference type="SMR" id="A0A067GMK7"/>
<dbReference type="InterPro" id="IPR013210">
    <property type="entry name" value="LRR_N_plant-typ"/>
</dbReference>
<keyword evidence="9 15" id="KW-0547">Nucleotide-binding</keyword>
<dbReference type="PROSITE" id="PS00107">
    <property type="entry name" value="PROTEIN_KINASE_ATP"/>
    <property type="match status" value="1"/>
</dbReference>
<dbReference type="Proteomes" id="UP000027120">
    <property type="component" value="Unassembled WGS sequence"/>
</dbReference>
<evidence type="ECO:0000313" key="19">
    <source>
        <dbReference type="EMBL" id="KDO79910.1"/>
    </source>
</evidence>
<dbReference type="Gene3D" id="1.10.510.10">
    <property type="entry name" value="Transferase(Phosphotransferase) domain 1"/>
    <property type="match status" value="1"/>
</dbReference>
<accession>A0A067GMK7</accession>
<dbReference type="Pfam" id="PF00069">
    <property type="entry name" value="Pkinase"/>
    <property type="match status" value="1"/>
</dbReference>
<name>A0A067GMK7_CITSI</name>
<dbReference type="GO" id="GO:0009791">
    <property type="term" value="P:post-embryonic development"/>
    <property type="evidence" value="ECO:0007669"/>
    <property type="project" value="UniProtKB-ARBA"/>
</dbReference>
<dbReference type="InterPro" id="IPR001611">
    <property type="entry name" value="Leu-rich_rpt"/>
</dbReference>
<keyword evidence="6 16" id="KW-0812">Transmembrane</keyword>
<dbReference type="InterPro" id="IPR003591">
    <property type="entry name" value="Leu-rich_rpt_typical-subtyp"/>
</dbReference>
<comment type="similarity">
    <text evidence="2">Belongs to the protein kinase superfamily. Ser/Thr protein kinase family.</text>
</comment>
<evidence type="ECO:0000256" key="17">
    <source>
        <dbReference type="SAM" id="SignalP"/>
    </source>
</evidence>
<dbReference type="PANTHER" id="PTHR48056">
    <property type="entry name" value="LRR RECEPTOR-LIKE SERINE/THREONINE-PROTEIN KINASE-RELATED"/>
    <property type="match status" value="1"/>
</dbReference>
<keyword evidence="20" id="KW-1185">Reference proteome</keyword>
<dbReference type="FunFam" id="3.80.10.10:FF:000824">
    <property type="entry name" value="Receptor-like protein kinase HSL1 isoform A"/>
    <property type="match status" value="1"/>
</dbReference>
<dbReference type="SMART" id="SM00369">
    <property type="entry name" value="LRR_TYP"/>
    <property type="match status" value="5"/>
</dbReference>
<evidence type="ECO:0000256" key="8">
    <source>
        <dbReference type="ARBA" id="ARBA00022737"/>
    </source>
</evidence>
<sequence length="1024" mass="113001">MSKVASVFPKIPVTLILLVLLSIPFEVIPQSPNTEERTILLNLKQQLGNPPSLQSWTSTSSPCDWPEITCTFNSVTGISLRHKDITQKIPPIICDLKNLTTIDLSSNSIPGEFPEFLYNCTKLQNLDLSQNYFVGPIPSDIDRISGLQCIDLGGNNFSGDIPRSIGRLSELQTLYLYMNEFNGTFPKEIGDLSNLEVLGLAYNSNFKPAMIPIEFGMLKKLKTLWMTEANLIGEIPEAMSNLSSLEILALNGNHLEGAIPSGLFLLNNLTQLFLYDNILSGEIPSSVEALKLTDIDLSMNNLTGSIPEEFGKLKNLQLLGLFSNHLSGEVPASIGKIPALKKFKVFNNSLSGVLPPEIGLHSALEGFEVSTNQFSGPLPENLCAGGVLQGVVAFENNLSGAVPKSLGNCRTLRTVQLYSNRFSGELPTGLWTTFNLSSLMLSDNTISGELPSKTAWNLTRLEISNNRFSGQIQRGVGSWKNLIVFKASNNLFSGEIPVELTSLSHLNTLLLDGNKLSGKLPSQIVSWTSLNNLNLARNELSGEIPKAIGSLLVMVSLDLSGNQFSGEIPPEIGQLKLNTFNLSSNKLYGNIPDEFNNLAYDDSFLNNSNLCVKNPIINLPKCPSRFRNSDKISSKHLALILVLAILVLLVTVSLSWFVVRDCLRRKRNRDPATWKLTSFHQLGFTESNILSSLTESNLIGSGGSGQVYRIDINGAGEFVAVKRIWNNRKLNQKLEKEFIAEIEILGTIRHANIVKLWCCISSENSKLLVYEYMENQSLDRWLHGRKRSLVSGSSSVHQHVLHWPTRLQIAIGAAQGLCYMHHDCTPQIIHRDVKSSNILLDSEFKAKIADFGLAKMLAKQGEPHTMSAVAGSFGYFAPEYAYTTKVNEKIDIYSFGVVLLELVTGKEANYGDEHTSLAEWAWRHYAEEKPITDALDKGIAEPCYLEEMTTVYRLALICTSTLPSSRPSMKEVLQILRRCCPTENYGGKKMGRDVDSAPLLGTAGYLFGFKRSKKVAAEEDNGLA</sequence>
<dbReference type="SMART" id="SM00220">
    <property type="entry name" value="S_TKc"/>
    <property type="match status" value="1"/>
</dbReference>
<feature type="binding site" evidence="15">
    <location>
        <position position="722"/>
    </location>
    <ligand>
        <name>ATP</name>
        <dbReference type="ChEBI" id="CHEBI:30616"/>
    </ligand>
</feature>
<evidence type="ECO:0000256" key="15">
    <source>
        <dbReference type="PROSITE-ProRule" id="PRU10141"/>
    </source>
</evidence>
<evidence type="ECO:0000256" key="4">
    <source>
        <dbReference type="ARBA" id="ARBA00022614"/>
    </source>
</evidence>
<feature type="signal peptide" evidence="17">
    <location>
        <begin position="1"/>
        <end position="29"/>
    </location>
</feature>
<dbReference type="Gene3D" id="3.30.200.20">
    <property type="entry name" value="Phosphorylase Kinase, domain 1"/>
    <property type="match status" value="1"/>
</dbReference>